<feature type="region of interest" description="Disordered" evidence="1">
    <location>
        <begin position="75"/>
        <end position="106"/>
    </location>
</feature>
<gene>
    <name evidence="2" type="ORF">HZA61_08545</name>
</gene>
<evidence type="ECO:0000313" key="3">
    <source>
        <dbReference type="Proteomes" id="UP000696931"/>
    </source>
</evidence>
<organism evidence="2 3">
    <name type="scientific">Eiseniibacteriota bacterium</name>
    <dbReference type="NCBI Taxonomy" id="2212470"/>
    <lineage>
        <taxon>Bacteria</taxon>
        <taxon>Candidatus Eiseniibacteriota</taxon>
    </lineage>
</organism>
<feature type="compositionally biased region" description="Basic and acidic residues" evidence="1">
    <location>
        <begin position="83"/>
        <end position="96"/>
    </location>
</feature>
<proteinExistence type="predicted"/>
<evidence type="ECO:0000313" key="2">
    <source>
        <dbReference type="EMBL" id="MBI5169522.1"/>
    </source>
</evidence>
<dbReference type="Proteomes" id="UP000696931">
    <property type="component" value="Unassembled WGS sequence"/>
</dbReference>
<evidence type="ECO:0000256" key="1">
    <source>
        <dbReference type="SAM" id="MobiDB-lite"/>
    </source>
</evidence>
<sequence>MRHFSRMHRLVHTLLLVVFLAFQAGPLLSVLRECCPEETAAECATDHCGEDCSSCTCAVDRTVLTLPIVSLAPPAAPARAHAPHRESTPPEPHAGDILHVPKPALA</sequence>
<dbReference type="EMBL" id="JACRIW010000057">
    <property type="protein sequence ID" value="MBI5169522.1"/>
    <property type="molecule type" value="Genomic_DNA"/>
</dbReference>
<dbReference type="AlphaFoldDB" id="A0A933SCF1"/>
<protein>
    <submittedName>
        <fullName evidence="2">Uncharacterized protein</fullName>
    </submittedName>
</protein>
<accession>A0A933SCF1</accession>
<comment type="caution">
    <text evidence="2">The sequence shown here is derived from an EMBL/GenBank/DDBJ whole genome shotgun (WGS) entry which is preliminary data.</text>
</comment>
<reference evidence="2" key="1">
    <citation type="submission" date="2020-07" db="EMBL/GenBank/DDBJ databases">
        <title>Huge and variable diversity of episymbiotic CPR bacteria and DPANN archaea in groundwater ecosystems.</title>
        <authorList>
            <person name="He C.Y."/>
            <person name="Keren R."/>
            <person name="Whittaker M."/>
            <person name="Farag I.F."/>
            <person name="Doudna J."/>
            <person name="Cate J.H.D."/>
            <person name="Banfield J.F."/>
        </authorList>
    </citation>
    <scope>NUCLEOTIDE SEQUENCE</scope>
    <source>
        <strain evidence="2">NC_groundwater_1813_Pr3_B-0.1um_71_17</strain>
    </source>
</reference>
<name>A0A933SCF1_UNCEI</name>